<feature type="compositionally biased region" description="Low complexity" evidence="17">
    <location>
        <begin position="357"/>
        <end position="376"/>
    </location>
</feature>
<dbReference type="GO" id="GO:0044614">
    <property type="term" value="C:nuclear pore cytoplasmic filaments"/>
    <property type="evidence" value="ECO:0007669"/>
    <property type="project" value="TreeGrafter"/>
</dbReference>
<evidence type="ECO:0000313" key="18">
    <source>
        <dbReference type="EMBL" id="SVE93649.1"/>
    </source>
</evidence>
<dbReference type="InterPro" id="IPR038506">
    <property type="entry name" value="GLE1-like_sf"/>
</dbReference>
<keyword evidence="8" id="KW-0811">Translocation</keyword>
<keyword evidence="10" id="KW-0906">Nuclear pore complex</keyword>
<evidence type="ECO:0000256" key="9">
    <source>
        <dbReference type="ARBA" id="ARBA00023054"/>
    </source>
</evidence>
<evidence type="ECO:0000256" key="14">
    <source>
        <dbReference type="ARBA" id="ARBA00029983"/>
    </source>
</evidence>
<feature type="compositionally biased region" description="Basic and acidic residues" evidence="17">
    <location>
        <begin position="380"/>
        <end position="390"/>
    </location>
</feature>
<dbReference type="GO" id="GO:0000822">
    <property type="term" value="F:inositol hexakisphosphate binding"/>
    <property type="evidence" value="ECO:0007669"/>
    <property type="project" value="TreeGrafter"/>
</dbReference>
<dbReference type="GO" id="GO:0005543">
    <property type="term" value="F:phospholipid binding"/>
    <property type="evidence" value="ECO:0007669"/>
    <property type="project" value="TreeGrafter"/>
</dbReference>
<feature type="coiled-coil region" evidence="16">
    <location>
        <begin position="228"/>
        <end position="255"/>
    </location>
</feature>
<feature type="region of interest" description="Disordered" evidence="17">
    <location>
        <begin position="346"/>
        <end position="391"/>
    </location>
</feature>
<gene>
    <name evidence="18" type="primary">EOG090X0755</name>
</gene>
<evidence type="ECO:0000256" key="8">
    <source>
        <dbReference type="ARBA" id="ARBA00023010"/>
    </source>
</evidence>
<dbReference type="AlphaFoldDB" id="A0A4Y7NK95"/>
<evidence type="ECO:0000256" key="13">
    <source>
        <dbReference type="ARBA" id="ARBA00026227"/>
    </source>
</evidence>
<comment type="similarity">
    <text evidence="3">Belongs to the GLE1 family.</text>
</comment>
<comment type="function">
    <text evidence="12">Required for the export of mRNAs containing poly(A) tails from the nucleus into the cytoplasm. May be involved in the terminal step of the mRNA transport through the nuclear pore complex (NPC).</text>
</comment>
<protein>
    <recommendedName>
        <fullName evidence="13">mRNA export factor GLE1</fullName>
    </recommendedName>
    <alternativeName>
        <fullName evidence="15">GLE1 RNA export mediator</fullName>
    </alternativeName>
    <alternativeName>
        <fullName evidence="14">Nucleoporin GLE1</fullName>
    </alternativeName>
</protein>
<keyword evidence="5" id="KW-0963">Cytoplasm</keyword>
<proteinExistence type="evidence at transcript level"/>
<evidence type="ECO:0000256" key="11">
    <source>
        <dbReference type="ARBA" id="ARBA00023242"/>
    </source>
</evidence>
<dbReference type="Gene3D" id="1.25.40.510">
    <property type="entry name" value="GLE1-like"/>
    <property type="match status" value="1"/>
</dbReference>
<dbReference type="GO" id="GO:0016973">
    <property type="term" value="P:poly(A)+ mRNA export from nucleus"/>
    <property type="evidence" value="ECO:0007669"/>
    <property type="project" value="InterPro"/>
</dbReference>
<dbReference type="GO" id="GO:0015031">
    <property type="term" value="P:protein transport"/>
    <property type="evidence" value="ECO:0007669"/>
    <property type="project" value="UniProtKB-KW"/>
</dbReference>
<evidence type="ECO:0000256" key="17">
    <source>
        <dbReference type="SAM" id="MobiDB-lite"/>
    </source>
</evidence>
<evidence type="ECO:0000256" key="16">
    <source>
        <dbReference type="SAM" id="Coils"/>
    </source>
</evidence>
<evidence type="ECO:0000256" key="15">
    <source>
        <dbReference type="ARBA" id="ARBA00030897"/>
    </source>
</evidence>
<evidence type="ECO:0000256" key="2">
    <source>
        <dbReference type="ARBA" id="ARBA00004567"/>
    </source>
</evidence>
<keyword evidence="6" id="KW-0509">mRNA transport</keyword>
<evidence type="ECO:0000256" key="3">
    <source>
        <dbReference type="ARBA" id="ARBA00011056"/>
    </source>
</evidence>
<name>A0A4Y7NK95_9CRUS</name>
<keyword evidence="4" id="KW-0813">Transport</keyword>
<dbReference type="Pfam" id="PF07817">
    <property type="entry name" value="GLE1"/>
    <property type="match status" value="1"/>
</dbReference>
<accession>A0A4Y7NK95</accession>
<dbReference type="PANTHER" id="PTHR12960:SF0">
    <property type="entry name" value="MRNA EXPORT FACTOR GLE1"/>
    <property type="match status" value="1"/>
</dbReference>
<evidence type="ECO:0000256" key="4">
    <source>
        <dbReference type="ARBA" id="ARBA00022448"/>
    </source>
</evidence>
<reference evidence="18" key="1">
    <citation type="submission" date="2018-08" db="EMBL/GenBank/DDBJ databases">
        <authorList>
            <person name="Cornetti L."/>
        </authorList>
    </citation>
    <scope>NUCLEOTIDE SEQUENCE</scope>
    <source>
        <strain evidence="18">BE-ASS</strain>
    </source>
</reference>
<dbReference type="FunFam" id="1.25.40.510:FF:000001">
    <property type="entry name" value="Nucleoporin GLE1 isoform 1"/>
    <property type="match status" value="1"/>
</dbReference>
<keyword evidence="11" id="KW-0539">Nucleus</keyword>
<evidence type="ECO:0000256" key="10">
    <source>
        <dbReference type="ARBA" id="ARBA00023132"/>
    </source>
</evidence>
<dbReference type="InterPro" id="IPR012476">
    <property type="entry name" value="GLE1"/>
</dbReference>
<dbReference type="EMBL" id="LR024030">
    <property type="protein sequence ID" value="SVE93649.1"/>
    <property type="molecule type" value="mRNA"/>
</dbReference>
<organism evidence="18">
    <name type="scientific">Scapholeberis mucronata</name>
    <dbReference type="NCBI Taxonomy" id="202097"/>
    <lineage>
        <taxon>Eukaryota</taxon>
        <taxon>Metazoa</taxon>
        <taxon>Ecdysozoa</taxon>
        <taxon>Arthropoda</taxon>
        <taxon>Crustacea</taxon>
        <taxon>Branchiopoda</taxon>
        <taxon>Diplostraca</taxon>
        <taxon>Cladocera</taxon>
        <taxon>Anomopoda</taxon>
        <taxon>Daphniidae</taxon>
        <taxon>Scapholeberis</taxon>
    </lineage>
</organism>
<evidence type="ECO:0000256" key="12">
    <source>
        <dbReference type="ARBA" id="ARBA00024680"/>
    </source>
</evidence>
<keyword evidence="7" id="KW-0653">Protein transport</keyword>
<dbReference type="GO" id="GO:0031369">
    <property type="term" value="F:translation initiation factor binding"/>
    <property type="evidence" value="ECO:0007669"/>
    <property type="project" value="TreeGrafter"/>
</dbReference>
<dbReference type="GO" id="GO:0005737">
    <property type="term" value="C:cytoplasm"/>
    <property type="evidence" value="ECO:0007669"/>
    <property type="project" value="UniProtKB-SubCell"/>
</dbReference>
<comment type="subcellular location">
    <subcellularLocation>
        <location evidence="1">Cytoplasm</location>
    </subcellularLocation>
    <subcellularLocation>
        <location evidence="2">Nucleus</location>
        <location evidence="2">Nuclear pore complex</location>
    </subcellularLocation>
</comment>
<keyword evidence="9 16" id="KW-0175">Coiled coil</keyword>
<sequence>MNDISDHEMLEQQVTTPVKDVAASLSRTPKGKIVYDRDPLTPIVQSSFRSKSGVLLPEVIFNRHTSLLNESPVNLNSFSQPSLHHLSTGLNDRSTLFMDFPSQKTEKKLNQFKWQQELLLMRNTNQLEETTPVYNLSNHMIMQLFEMKEAQRMSVPSSFMKKIEDFEKKSRQNADEECLRKKQELEEKLVPRTESEIDVERTIQRLQEEARSKNILRENEINLKLREMQSMQEKEQQEEMRKRTLELQAAEAKNRKSACIGKIESLLKMLNDSMNSCLEKEQFLESYRAKFDRVSALKGQFEIVCQDGNVDDLLVNVGRGENIVKQIEDLVEAIGLDIRKNNASVNQRLASSKSRSDSNTTASTTSSAVQASDSTSQKPLDGKADKKSNDKEDDSIILNSVHRDDLLLYSQLQTELQKFEAGSAAFSTGNPSLKAVKFNLQKAVVHPINEISDISGQHLQSKLDRLRNLLQGNTVAAGTDRVRATDYPGGLEYCTDLLARKMVIQGEDLVSINPKAAFPIAAVIVELWIEFPAVGRLILANFYKRCPYLVPYYLLQKEDQSKEEYLKSLGYRYTNGQVEQQTAFLKRLSGIVRLYAAVIITLPRRQLPHPHGIDQAWRYLASLLNMPPQFEITAVILVEFLNVVGNTMMKEYRRQFQKVLHLLCTDYFTMIRNVTPKDCGGGPIGRLQDFLHLALTKGDIAPPEGQLPNRFW</sequence>
<evidence type="ECO:0000256" key="6">
    <source>
        <dbReference type="ARBA" id="ARBA00022816"/>
    </source>
</evidence>
<dbReference type="PANTHER" id="PTHR12960">
    <property type="entry name" value="GLE-1-RELATED"/>
    <property type="match status" value="1"/>
</dbReference>
<evidence type="ECO:0000256" key="7">
    <source>
        <dbReference type="ARBA" id="ARBA00022927"/>
    </source>
</evidence>
<evidence type="ECO:0000256" key="5">
    <source>
        <dbReference type="ARBA" id="ARBA00022490"/>
    </source>
</evidence>
<evidence type="ECO:0000256" key="1">
    <source>
        <dbReference type="ARBA" id="ARBA00004496"/>
    </source>
</evidence>